<dbReference type="PROSITE" id="PS50011">
    <property type="entry name" value="PROTEIN_KINASE_DOM"/>
    <property type="match status" value="1"/>
</dbReference>
<dbReference type="SUPFAM" id="SSF56112">
    <property type="entry name" value="Protein kinase-like (PK-like)"/>
    <property type="match status" value="2"/>
</dbReference>
<comment type="caution">
    <text evidence="2">The sequence shown here is derived from an EMBL/GenBank/DDBJ whole genome shotgun (WGS) entry which is preliminary data.</text>
</comment>
<dbReference type="Proteomes" id="UP000243217">
    <property type="component" value="Unassembled WGS sequence"/>
</dbReference>
<dbReference type="InterPro" id="IPR001245">
    <property type="entry name" value="Ser-Thr/Tyr_kinase_cat_dom"/>
</dbReference>
<dbReference type="STRING" id="74557.A0A1V9Y403"/>
<evidence type="ECO:0000313" key="2">
    <source>
        <dbReference type="EMBL" id="OQR80445.1"/>
    </source>
</evidence>
<accession>A0A1V9Y403</accession>
<dbReference type="InterPro" id="IPR000719">
    <property type="entry name" value="Prot_kinase_dom"/>
</dbReference>
<keyword evidence="3" id="KW-1185">Reference proteome</keyword>
<proteinExistence type="predicted"/>
<protein>
    <recommendedName>
        <fullName evidence="1">Protein kinase domain-containing protein</fullName>
    </recommendedName>
</protein>
<dbReference type="GO" id="GO:0004674">
    <property type="term" value="F:protein serine/threonine kinase activity"/>
    <property type="evidence" value="ECO:0007669"/>
    <property type="project" value="TreeGrafter"/>
</dbReference>
<organism evidence="2 3">
    <name type="scientific">Thraustotheca clavata</name>
    <dbReference type="NCBI Taxonomy" id="74557"/>
    <lineage>
        <taxon>Eukaryota</taxon>
        <taxon>Sar</taxon>
        <taxon>Stramenopiles</taxon>
        <taxon>Oomycota</taxon>
        <taxon>Saprolegniomycetes</taxon>
        <taxon>Saprolegniales</taxon>
        <taxon>Achlyaceae</taxon>
        <taxon>Thraustotheca</taxon>
    </lineage>
</organism>
<dbReference type="PANTHER" id="PTHR44329:SF214">
    <property type="entry name" value="PROTEIN KINASE DOMAIN-CONTAINING PROTEIN"/>
    <property type="match status" value="1"/>
</dbReference>
<feature type="domain" description="Protein kinase" evidence="1">
    <location>
        <begin position="1"/>
        <end position="378"/>
    </location>
</feature>
<dbReference type="Pfam" id="PF07714">
    <property type="entry name" value="PK_Tyr_Ser-Thr"/>
    <property type="match status" value="2"/>
</dbReference>
<name>A0A1V9Y403_9STRA</name>
<reference evidence="2 3" key="1">
    <citation type="journal article" date="2014" name="Genome Biol. Evol.">
        <title>The secreted proteins of Achlya hypogyna and Thraustotheca clavata identify the ancestral oomycete secretome and reveal gene acquisitions by horizontal gene transfer.</title>
        <authorList>
            <person name="Misner I."/>
            <person name="Blouin N."/>
            <person name="Leonard G."/>
            <person name="Richards T.A."/>
            <person name="Lane C.E."/>
        </authorList>
    </citation>
    <scope>NUCLEOTIDE SEQUENCE [LARGE SCALE GENOMIC DNA]</scope>
    <source>
        <strain evidence="2 3">ATCC 34112</strain>
    </source>
</reference>
<dbReference type="InterPro" id="IPR051681">
    <property type="entry name" value="Ser/Thr_Kinases-Pseudokinases"/>
</dbReference>
<sequence length="408" mass="46542">MPIFTSRFAAKLLGILKPLSDRPILVTEFVDGGTLLQYLKQKRNNRPTKVCIDTLDIAFTIAEALNALHVHGFVHGNLRSQNNFLTRSGHIKLMLFGGNAQYENAALTISYATNESFYCASELFDNAVINSATDMYAFGILLTELNTLQLPLADKELSYDCLIDAIIHELRPQLTSACLLWYRELANACMDLLPSPLHCTDNSIDCFKLQILETLGHDEYGRTDRAMYLNNPLLLLQSPYLVKLIGIVHANQKRLKLINEWVDGYRLSSYFSFRNSGQVMKLNPLKIAFFPEADIYALGVILTYLDIGVAPFGPYDRWRNNLIPDIVDNDLRPALQPNCPLWYRSLTHQCWNNNPAERPSARQVAKIIVQHQNDVAFLNDDTLRHYFAPYSWLRTTYSFLVPNTKERC</sequence>
<gene>
    <name evidence="2" type="ORF">THRCLA_12069</name>
</gene>
<dbReference type="AlphaFoldDB" id="A0A1V9Y403"/>
<dbReference type="EMBL" id="JNBS01005294">
    <property type="protein sequence ID" value="OQR80445.1"/>
    <property type="molecule type" value="Genomic_DNA"/>
</dbReference>
<dbReference type="OrthoDB" id="41771at2759"/>
<dbReference type="GO" id="GO:0005524">
    <property type="term" value="F:ATP binding"/>
    <property type="evidence" value="ECO:0007669"/>
    <property type="project" value="InterPro"/>
</dbReference>
<dbReference type="Gene3D" id="1.10.510.10">
    <property type="entry name" value="Transferase(Phosphotransferase) domain 1"/>
    <property type="match status" value="2"/>
</dbReference>
<evidence type="ECO:0000259" key="1">
    <source>
        <dbReference type="PROSITE" id="PS50011"/>
    </source>
</evidence>
<dbReference type="InterPro" id="IPR011009">
    <property type="entry name" value="Kinase-like_dom_sf"/>
</dbReference>
<dbReference type="PANTHER" id="PTHR44329">
    <property type="entry name" value="SERINE/THREONINE-PROTEIN KINASE TNNI3K-RELATED"/>
    <property type="match status" value="1"/>
</dbReference>
<evidence type="ECO:0000313" key="3">
    <source>
        <dbReference type="Proteomes" id="UP000243217"/>
    </source>
</evidence>